<reference evidence="5" key="1">
    <citation type="submission" date="2017-08" db="EMBL/GenBank/DDBJ databases">
        <authorList>
            <person name="Varghese N."/>
            <person name="Submissions S."/>
        </authorList>
    </citation>
    <scope>NUCLEOTIDE SEQUENCE [LARGE SCALE GENOMIC DNA]</scope>
    <source>
        <strain evidence="5">JC23</strain>
    </source>
</reference>
<organism evidence="4 5">
    <name type="scientific">Ureibacillus acetophenoni</name>
    <dbReference type="NCBI Taxonomy" id="614649"/>
    <lineage>
        <taxon>Bacteria</taxon>
        <taxon>Bacillati</taxon>
        <taxon>Bacillota</taxon>
        <taxon>Bacilli</taxon>
        <taxon>Bacillales</taxon>
        <taxon>Caryophanaceae</taxon>
        <taxon>Ureibacillus</taxon>
    </lineage>
</organism>
<dbReference type="RefSeq" id="WP_097151192.1">
    <property type="nucleotide sequence ID" value="NZ_OBQC01000023.1"/>
</dbReference>
<keyword evidence="1 4" id="KW-0808">Transferase</keyword>
<dbReference type="Gene3D" id="3.40.630.30">
    <property type="match status" value="1"/>
</dbReference>
<dbReference type="PANTHER" id="PTHR43800">
    <property type="entry name" value="PEPTIDYL-LYSINE N-ACETYLTRANSFERASE YJAB"/>
    <property type="match status" value="1"/>
</dbReference>
<dbReference type="AlphaFoldDB" id="A0A285USK4"/>
<dbReference type="Proteomes" id="UP000219252">
    <property type="component" value="Unassembled WGS sequence"/>
</dbReference>
<dbReference type="GO" id="GO:0016747">
    <property type="term" value="F:acyltransferase activity, transferring groups other than amino-acyl groups"/>
    <property type="evidence" value="ECO:0007669"/>
    <property type="project" value="InterPro"/>
</dbReference>
<evidence type="ECO:0000256" key="2">
    <source>
        <dbReference type="ARBA" id="ARBA00023315"/>
    </source>
</evidence>
<dbReference type="InterPro" id="IPR000182">
    <property type="entry name" value="GNAT_dom"/>
</dbReference>
<gene>
    <name evidence="4" type="ORF">SAMN05877842_1232</name>
</gene>
<evidence type="ECO:0000313" key="5">
    <source>
        <dbReference type="Proteomes" id="UP000219252"/>
    </source>
</evidence>
<dbReference type="OrthoDB" id="5292888at2"/>
<name>A0A285USK4_9BACL</name>
<dbReference type="PROSITE" id="PS51186">
    <property type="entry name" value="GNAT"/>
    <property type="match status" value="1"/>
</dbReference>
<dbReference type="Pfam" id="PF00583">
    <property type="entry name" value="Acetyltransf_1"/>
    <property type="match status" value="1"/>
</dbReference>
<dbReference type="InterPro" id="IPR016181">
    <property type="entry name" value="Acyl_CoA_acyltransferase"/>
</dbReference>
<keyword evidence="5" id="KW-1185">Reference proteome</keyword>
<feature type="domain" description="N-acetyltransferase" evidence="3">
    <location>
        <begin position="1"/>
        <end position="176"/>
    </location>
</feature>
<sequence>MTIRLAKLEDAEGIAKVHVDSWRTTYEGIIPQEFLNNLSYDKRAELWIRNITKPETHIYVAENAEGKIVGFADFWKRETNTVPNSTDLTSIYLLKEYQGQGLGKKLLEQLFLQIKQLGYEKVFVEVLEENKTCSFYERYGAKLYNTVSIQIGGKLLSERIYVWENVEDVLDKLTHNEKIK</sequence>
<keyword evidence="2 4" id="KW-0012">Acyltransferase</keyword>
<proteinExistence type="predicted"/>
<dbReference type="PANTHER" id="PTHR43800:SF1">
    <property type="entry name" value="PEPTIDYL-LYSINE N-ACETYLTRANSFERASE YJAB"/>
    <property type="match status" value="1"/>
</dbReference>
<accession>A0A285USK4</accession>
<evidence type="ECO:0000259" key="3">
    <source>
        <dbReference type="PROSITE" id="PS51186"/>
    </source>
</evidence>
<dbReference type="EMBL" id="OBQC01000023">
    <property type="protein sequence ID" value="SOC44677.1"/>
    <property type="molecule type" value="Genomic_DNA"/>
</dbReference>
<protein>
    <submittedName>
        <fullName evidence="4">L-amino acid N-acyltransferase YncA</fullName>
    </submittedName>
</protein>
<evidence type="ECO:0000256" key="1">
    <source>
        <dbReference type="ARBA" id="ARBA00022679"/>
    </source>
</evidence>
<evidence type="ECO:0000313" key="4">
    <source>
        <dbReference type="EMBL" id="SOC44677.1"/>
    </source>
</evidence>
<dbReference type="CDD" id="cd04301">
    <property type="entry name" value="NAT_SF"/>
    <property type="match status" value="1"/>
</dbReference>
<dbReference type="SUPFAM" id="SSF55729">
    <property type="entry name" value="Acyl-CoA N-acyltransferases (Nat)"/>
    <property type="match status" value="1"/>
</dbReference>